<sequence>MPTTKSAAGNRPGLLAMGAIAALLLASAAPAPAQVVADAIYTNGVIRTMEAPDDVARAVAIRQGRILAVGAAQAVLAYRGSETRVVDLKGKTMLPGFIDDATFAKPSCLIAKTRSQCSHVLLDDLVIDELSRPAIQVMD</sequence>
<feature type="chain" id="PRO_5012014736" description="Amidohydrolase family protein" evidence="1">
    <location>
        <begin position="34"/>
        <end position="139"/>
    </location>
</feature>
<organism evidence="2 3">
    <name type="scientific">Edaphosphingomonas laterariae</name>
    <dbReference type="NCBI Taxonomy" id="861865"/>
    <lineage>
        <taxon>Bacteria</taxon>
        <taxon>Pseudomonadati</taxon>
        <taxon>Pseudomonadota</taxon>
        <taxon>Alphaproteobacteria</taxon>
        <taxon>Sphingomonadales</taxon>
        <taxon>Rhizorhabdaceae</taxon>
        <taxon>Edaphosphingomonas</taxon>
    </lineage>
</organism>
<keyword evidence="3" id="KW-1185">Reference proteome</keyword>
<evidence type="ECO:0008006" key="4">
    <source>
        <dbReference type="Google" id="ProtNLM"/>
    </source>
</evidence>
<dbReference type="InterPro" id="IPR011059">
    <property type="entry name" value="Metal-dep_hydrolase_composite"/>
</dbReference>
<dbReference type="Proteomes" id="UP000198281">
    <property type="component" value="Unassembled WGS sequence"/>
</dbReference>
<dbReference type="PANTHER" id="PTHR22642:SF2">
    <property type="entry name" value="PROTEIN LONG AFTER FAR-RED 3"/>
    <property type="match status" value="1"/>
</dbReference>
<feature type="signal peptide" evidence="1">
    <location>
        <begin position="1"/>
        <end position="33"/>
    </location>
</feature>
<dbReference type="SUPFAM" id="SSF51338">
    <property type="entry name" value="Composite domain of metallo-dependent hydrolases"/>
    <property type="match status" value="1"/>
</dbReference>
<dbReference type="EMBL" id="FZOS01000053">
    <property type="protein sequence ID" value="SNT17831.1"/>
    <property type="molecule type" value="Genomic_DNA"/>
</dbReference>
<dbReference type="Gene3D" id="2.30.40.10">
    <property type="entry name" value="Urease, subunit C, domain 1"/>
    <property type="match status" value="1"/>
</dbReference>
<dbReference type="GO" id="GO:0016810">
    <property type="term" value="F:hydrolase activity, acting on carbon-nitrogen (but not peptide) bonds"/>
    <property type="evidence" value="ECO:0007669"/>
    <property type="project" value="InterPro"/>
</dbReference>
<evidence type="ECO:0000256" key="1">
    <source>
        <dbReference type="SAM" id="SignalP"/>
    </source>
</evidence>
<keyword evidence="1" id="KW-0732">Signal</keyword>
<dbReference type="PANTHER" id="PTHR22642">
    <property type="entry name" value="IMIDAZOLONEPROPIONASE"/>
    <property type="match status" value="1"/>
</dbReference>
<evidence type="ECO:0000313" key="2">
    <source>
        <dbReference type="EMBL" id="SNT17831.1"/>
    </source>
</evidence>
<protein>
    <recommendedName>
        <fullName evidence="4">Amidohydrolase family protein</fullName>
    </recommendedName>
</protein>
<reference evidence="3" key="1">
    <citation type="submission" date="2017-06" db="EMBL/GenBank/DDBJ databases">
        <authorList>
            <person name="Varghese N."/>
            <person name="Submissions S."/>
        </authorList>
    </citation>
    <scope>NUCLEOTIDE SEQUENCE [LARGE SCALE GENOMIC DNA]</scope>
    <source>
        <strain evidence="3">LNB2</strain>
    </source>
</reference>
<accession>A0A239KI26</accession>
<evidence type="ECO:0000313" key="3">
    <source>
        <dbReference type="Proteomes" id="UP000198281"/>
    </source>
</evidence>
<proteinExistence type="predicted"/>
<gene>
    <name evidence="2" type="ORF">SAMN06295912_1536</name>
</gene>
<dbReference type="AlphaFoldDB" id="A0A239KI26"/>
<name>A0A239KI26_9SPHN</name>